<keyword evidence="3" id="KW-1185">Reference proteome</keyword>
<evidence type="ECO:0008006" key="4">
    <source>
        <dbReference type="Google" id="ProtNLM"/>
    </source>
</evidence>
<protein>
    <recommendedName>
        <fullName evidence="4">Type II secretion system protein</fullName>
    </recommendedName>
</protein>
<gene>
    <name evidence="2" type="ORF">FBF37_00465</name>
</gene>
<keyword evidence="1" id="KW-1133">Transmembrane helix</keyword>
<keyword evidence="1" id="KW-0812">Transmembrane</keyword>
<dbReference type="Proteomes" id="UP000310639">
    <property type="component" value="Chromosome"/>
</dbReference>
<evidence type="ECO:0000313" key="3">
    <source>
        <dbReference type="Proteomes" id="UP000310639"/>
    </source>
</evidence>
<keyword evidence="1" id="KW-0472">Membrane</keyword>
<dbReference type="PROSITE" id="PS51257">
    <property type="entry name" value="PROKAR_LIPOPROTEIN"/>
    <property type="match status" value="1"/>
</dbReference>
<evidence type="ECO:0000313" key="2">
    <source>
        <dbReference type="EMBL" id="QCT41958.1"/>
    </source>
</evidence>
<dbReference type="OrthoDB" id="9781710at2"/>
<reference evidence="2 3" key="1">
    <citation type="submission" date="2019-04" db="EMBL/GenBank/DDBJ databases">
        <title>Saccharibacteria TM7 genomes.</title>
        <authorList>
            <person name="Bor B."/>
            <person name="He X."/>
            <person name="Chen T."/>
            <person name="Dewhirst F.E."/>
        </authorList>
    </citation>
    <scope>NUCLEOTIDE SEQUENCE [LARGE SCALE GENOMIC DNA]</scope>
    <source>
        <strain evidence="2 3">BB001</strain>
    </source>
</reference>
<accession>A0A4P9A2G1</accession>
<evidence type="ECO:0000256" key="1">
    <source>
        <dbReference type="SAM" id="Phobius"/>
    </source>
</evidence>
<sequence>MRVKRYKHQAGDTLIEVMLATAVFSAVAVGCLTVMNRGLSIAQQSLESTLVRQQIDAQAEMLRFVHNNSHKGDAAMAELWNNLPKKDAANEMLSVDTCPDHFGDGEFALRSRSDSLGRVSTYMPAQVYAKQEGDVSYGISVQLVRVTGGSAYDAYIQACWYAPSQPRPVTIGTIVRLYAPEKS</sequence>
<feature type="transmembrane region" description="Helical" evidence="1">
    <location>
        <begin position="12"/>
        <end position="35"/>
    </location>
</feature>
<name>A0A4P9A2G1_9BACT</name>
<dbReference type="KEGG" id="nft:FBF37_00465"/>
<proteinExistence type="predicted"/>
<dbReference type="RefSeq" id="WP_138078439.1">
    <property type="nucleotide sequence ID" value="NZ_CP040004.1"/>
</dbReference>
<organism evidence="2 3">
    <name type="scientific">Candidatus Nanosynbacter featherlites</name>
    <dbReference type="NCBI Taxonomy" id="2572088"/>
    <lineage>
        <taxon>Bacteria</taxon>
        <taxon>Candidatus Saccharimonadota</taxon>
        <taxon>Candidatus Saccharimonadia</taxon>
        <taxon>Candidatus Nanosynbacterales</taxon>
        <taxon>Candidatus Nanosynbacteraceae</taxon>
        <taxon>Candidatus Nanosynbacter</taxon>
    </lineage>
</organism>
<dbReference type="EMBL" id="CP040004">
    <property type="protein sequence ID" value="QCT41958.1"/>
    <property type="molecule type" value="Genomic_DNA"/>
</dbReference>
<dbReference type="AlphaFoldDB" id="A0A4P9A2G1"/>